<sequence length="119" mass="13693">MSRSISIWYKVGDTDVDLDTGYHHLLGTQQASMKFWSLPQLRKLGLRELTELGHLDPVYFSEAEGLAILEQELVLLEQNREQIPFDDELKTRWIHNLRFCLDMLKAETPPGAIPVLMIG</sequence>
<dbReference type="RefSeq" id="WP_106521909.1">
    <property type="nucleotide sequence ID" value="NZ_PYGD01000001.1"/>
</dbReference>
<dbReference type="EMBL" id="PYGD01000001">
    <property type="protein sequence ID" value="PSK95245.1"/>
    <property type="molecule type" value="Genomic_DNA"/>
</dbReference>
<protein>
    <submittedName>
        <fullName evidence="1">Uncharacterized protein</fullName>
    </submittedName>
</protein>
<comment type="caution">
    <text evidence="1">The sequence shown here is derived from an EMBL/GenBank/DDBJ whole genome shotgun (WGS) entry which is preliminary data.</text>
</comment>
<gene>
    <name evidence="1" type="ORF">B0I18_1011411</name>
</gene>
<dbReference type="Proteomes" id="UP000240572">
    <property type="component" value="Unassembled WGS sequence"/>
</dbReference>
<accession>A0A2P8DDH9</accession>
<evidence type="ECO:0000313" key="2">
    <source>
        <dbReference type="Proteomes" id="UP000240572"/>
    </source>
</evidence>
<name>A0A2P8DDH9_9BACT</name>
<dbReference type="AlphaFoldDB" id="A0A2P8DDH9"/>
<keyword evidence="2" id="KW-1185">Reference proteome</keyword>
<proteinExistence type="predicted"/>
<reference evidence="1 2" key="1">
    <citation type="submission" date="2018-03" db="EMBL/GenBank/DDBJ databases">
        <title>Genomic Encyclopedia of Type Strains, Phase III (KMG-III): the genomes of soil and plant-associated and newly described type strains.</title>
        <authorList>
            <person name="Whitman W."/>
        </authorList>
    </citation>
    <scope>NUCLEOTIDE SEQUENCE [LARGE SCALE GENOMIC DNA]</scope>
    <source>
        <strain evidence="1 2">CGMCC 1.12700</strain>
    </source>
</reference>
<dbReference type="OrthoDB" id="280672at2"/>
<organism evidence="1 2">
    <name type="scientific">Taibaiella chishuiensis</name>
    <dbReference type="NCBI Taxonomy" id="1434707"/>
    <lineage>
        <taxon>Bacteria</taxon>
        <taxon>Pseudomonadati</taxon>
        <taxon>Bacteroidota</taxon>
        <taxon>Chitinophagia</taxon>
        <taxon>Chitinophagales</taxon>
        <taxon>Chitinophagaceae</taxon>
        <taxon>Taibaiella</taxon>
    </lineage>
</organism>
<evidence type="ECO:0000313" key="1">
    <source>
        <dbReference type="EMBL" id="PSK95245.1"/>
    </source>
</evidence>